<evidence type="ECO:0000256" key="1">
    <source>
        <dbReference type="ARBA" id="ARBA00004141"/>
    </source>
</evidence>
<dbReference type="PANTHER" id="PTHR32322:SF2">
    <property type="entry name" value="EAMA DOMAIN-CONTAINING PROTEIN"/>
    <property type="match status" value="1"/>
</dbReference>
<dbReference type="Proteomes" id="UP000778970">
    <property type="component" value="Unassembled WGS sequence"/>
</dbReference>
<keyword evidence="10" id="KW-1185">Reference proteome</keyword>
<evidence type="ECO:0000313" key="9">
    <source>
        <dbReference type="EMBL" id="MBK1696515.1"/>
    </source>
</evidence>
<feature type="transmembrane region" description="Helical" evidence="7">
    <location>
        <begin position="275"/>
        <end position="293"/>
    </location>
</feature>
<sequence>MSARADSEPAADSVQNTAPSRASAGSGHHPGTKGAYLLLAAVILLWGANWPVMKLGLQSITPFWFAAARMAMGAVTLFGVLAATGRLRLPRRADMPIVITVALLQMASFLSLVNLALLTVDAGRSAILAYTTPLWVTPVAVFLLGERLSARKGAGLILGLTGVAVLFNPLGFDWSNPDVVAGNAFLMLAALGWAIAILHTRRHTWTSSPLQLAPWQMLTALPVLLAFAFVFEGDAQVTWSSELIAILVFNGPLATAFGFWAVVTVQRSLPAISTSLGLLGVPTAGVIMSTLFLGETLSATRLGGLALIVGGMALVNLADLRARRRR</sequence>
<keyword evidence="4 7" id="KW-1133">Transmembrane helix</keyword>
<feature type="transmembrane region" description="Helical" evidence="7">
    <location>
        <begin position="212"/>
        <end position="231"/>
    </location>
</feature>
<comment type="subcellular location">
    <subcellularLocation>
        <location evidence="1">Membrane</location>
        <topology evidence="1">Multi-pass membrane protein</topology>
    </subcellularLocation>
</comment>
<accession>A0A934QH94</accession>
<dbReference type="InterPro" id="IPR050638">
    <property type="entry name" value="AA-Vitamin_Transporters"/>
</dbReference>
<feature type="transmembrane region" description="Helical" evidence="7">
    <location>
        <begin position="35"/>
        <end position="52"/>
    </location>
</feature>
<feature type="transmembrane region" description="Helical" evidence="7">
    <location>
        <begin position="299"/>
        <end position="318"/>
    </location>
</feature>
<dbReference type="RefSeq" id="WP_081728764.1">
    <property type="nucleotide sequence ID" value="NZ_NRRE01000017.1"/>
</dbReference>
<reference evidence="9" key="2">
    <citation type="journal article" date="2020" name="Microorganisms">
        <title>Osmotic Adaptation and Compatible Solute Biosynthesis of Phototrophic Bacteria as Revealed from Genome Analyses.</title>
        <authorList>
            <person name="Imhoff J.F."/>
            <person name="Rahn T."/>
            <person name="Kunzel S."/>
            <person name="Keller A."/>
            <person name="Neulinger S.C."/>
        </authorList>
    </citation>
    <scope>NUCLEOTIDE SEQUENCE</scope>
    <source>
        <strain evidence="9">DSM 9154</strain>
    </source>
</reference>
<feature type="domain" description="EamA" evidence="8">
    <location>
        <begin position="182"/>
        <end position="316"/>
    </location>
</feature>
<proteinExistence type="inferred from homology"/>
<evidence type="ECO:0000256" key="4">
    <source>
        <dbReference type="ARBA" id="ARBA00022989"/>
    </source>
</evidence>
<dbReference type="PANTHER" id="PTHR32322">
    <property type="entry name" value="INNER MEMBRANE TRANSPORTER"/>
    <property type="match status" value="1"/>
</dbReference>
<dbReference type="InterPro" id="IPR037185">
    <property type="entry name" value="EmrE-like"/>
</dbReference>
<dbReference type="Pfam" id="PF00892">
    <property type="entry name" value="EamA"/>
    <property type="match status" value="2"/>
</dbReference>
<evidence type="ECO:0000256" key="7">
    <source>
        <dbReference type="SAM" id="Phobius"/>
    </source>
</evidence>
<feature type="domain" description="EamA" evidence="8">
    <location>
        <begin position="35"/>
        <end position="167"/>
    </location>
</feature>
<name>A0A934QH94_9PROT</name>
<feature type="transmembrane region" description="Helical" evidence="7">
    <location>
        <begin position="97"/>
        <end position="120"/>
    </location>
</feature>
<feature type="transmembrane region" description="Helical" evidence="7">
    <location>
        <begin position="64"/>
        <end position="85"/>
    </location>
</feature>
<feature type="transmembrane region" description="Helical" evidence="7">
    <location>
        <begin position="180"/>
        <end position="200"/>
    </location>
</feature>
<evidence type="ECO:0000256" key="3">
    <source>
        <dbReference type="ARBA" id="ARBA00022692"/>
    </source>
</evidence>
<comment type="similarity">
    <text evidence="2">Belongs to the EamA transporter family.</text>
</comment>
<evidence type="ECO:0000256" key="6">
    <source>
        <dbReference type="SAM" id="MobiDB-lite"/>
    </source>
</evidence>
<protein>
    <submittedName>
        <fullName evidence="9">EamA/RhaT family transporter</fullName>
    </submittedName>
</protein>
<evidence type="ECO:0000256" key="5">
    <source>
        <dbReference type="ARBA" id="ARBA00023136"/>
    </source>
</evidence>
<evidence type="ECO:0000256" key="2">
    <source>
        <dbReference type="ARBA" id="ARBA00007362"/>
    </source>
</evidence>
<dbReference type="EMBL" id="NRRE01000017">
    <property type="protein sequence ID" value="MBK1696515.1"/>
    <property type="molecule type" value="Genomic_DNA"/>
</dbReference>
<dbReference type="AlphaFoldDB" id="A0A934QH94"/>
<feature type="region of interest" description="Disordered" evidence="6">
    <location>
        <begin position="1"/>
        <end position="29"/>
    </location>
</feature>
<feature type="transmembrane region" description="Helical" evidence="7">
    <location>
        <begin position="156"/>
        <end position="174"/>
    </location>
</feature>
<evidence type="ECO:0000259" key="8">
    <source>
        <dbReference type="Pfam" id="PF00892"/>
    </source>
</evidence>
<organism evidence="9 10">
    <name type="scientific">Rhodovibrio salinarum</name>
    <dbReference type="NCBI Taxonomy" id="1087"/>
    <lineage>
        <taxon>Bacteria</taxon>
        <taxon>Pseudomonadati</taxon>
        <taxon>Pseudomonadota</taxon>
        <taxon>Alphaproteobacteria</taxon>
        <taxon>Rhodospirillales</taxon>
        <taxon>Rhodovibrionaceae</taxon>
        <taxon>Rhodovibrio</taxon>
    </lineage>
</organism>
<evidence type="ECO:0000313" key="10">
    <source>
        <dbReference type="Proteomes" id="UP000778970"/>
    </source>
</evidence>
<keyword evidence="5 7" id="KW-0472">Membrane</keyword>
<feature type="transmembrane region" description="Helical" evidence="7">
    <location>
        <begin position="243"/>
        <end position="263"/>
    </location>
</feature>
<gene>
    <name evidence="9" type="ORF">CKO21_04565</name>
</gene>
<reference evidence="9" key="1">
    <citation type="submission" date="2017-08" db="EMBL/GenBank/DDBJ databases">
        <authorList>
            <person name="Imhoff J.F."/>
            <person name="Rahn T."/>
            <person name="Kuenzel S."/>
            <person name="Neulinger S.C."/>
        </authorList>
    </citation>
    <scope>NUCLEOTIDE SEQUENCE</scope>
    <source>
        <strain evidence="9">DSM 9154</strain>
    </source>
</reference>
<dbReference type="SUPFAM" id="SSF103481">
    <property type="entry name" value="Multidrug resistance efflux transporter EmrE"/>
    <property type="match status" value="2"/>
</dbReference>
<comment type="caution">
    <text evidence="9">The sequence shown here is derived from an EMBL/GenBank/DDBJ whole genome shotgun (WGS) entry which is preliminary data.</text>
</comment>
<feature type="transmembrane region" description="Helical" evidence="7">
    <location>
        <begin position="126"/>
        <end position="144"/>
    </location>
</feature>
<dbReference type="GO" id="GO:0016020">
    <property type="term" value="C:membrane"/>
    <property type="evidence" value="ECO:0007669"/>
    <property type="project" value="UniProtKB-SubCell"/>
</dbReference>
<keyword evidence="3 7" id="KW-0812">Transmembrane</keyword>
<dbReference type="InterPro" id="IPR000620">
    <property type="entry name" value="EamA_dom"/>
</dbReference>